<dbReference type="WBParaSite" id="jg21776">
    <property type="protein sequence ID" value="jg21776"/>
    <property type="gene ID" value="jg21776"/>
</dbReference>
<dbReference type="Pfam" id="PF10520">
    <property type="entry name" value="Lipid_desat"/>
    <property type="match status" value="1"/>
</dbReference>
<evidence type="ECO:0000313" key="8">
    <source>
        <dbReference type="WBParaSite" id="jg21776"/>
    </source>
</evidence>
<evidence type="ECO:0000256" key="1">
    <source>
        <dbReference type="ARBA" id="ARBA00004141"/>
    </source>
</evidence>
<dbReference type="AlphaFoldDB" id="A0A915DN85"/>
<accession>A0A915DN85</accession>
<evidence type="ECO:0000256" key="5">
    <source>
        <dbReference type="ARBA" id="ARBA00023136"/>
    </source>
</evidence>
<feature type="domain" description="Lipid desaturase" evidence="6">
    <location>
        <begin position="1"/>
        <end position="42"/>
    </location>
</feature>
<proteinExistence type="inferred from homology"/>
<sequence>MTIQIHCWAHVNSNKLPMLVVFLQKLHIILPRDHHKLHHILPTIVDTALQPAGSTIPWMQLAFGGNWKVWSVLRLTES</sequence>
<organism evidence="7 8">
    <name type="scientific">Ditylenchus dipsaci</name>
    <dbReference type="NCBI Taxonomy" id="166011"/>
    <lineage>
        <taxon>Eukaryota</taxon>
        <taxon>Metazoa</taxon>
        <taxon>Ecdysozoa</taxon>
        <taxon>Nematoda</taxon>
        <taxon>Chromadorea</taxon>
        <taxon>Rhabditida</taxon>
        <taxon>Tylenchina</taxon>
        <taxon>Tylenchomorpha</taxon>
        <taxon>Sphaerularioidea</taxon>
        <taxon>Anguinidae</taxon>
        <taxon>Anguininae</taxon>
        <taxon>Ditylenchus</taxon>
    </lineage>
</organism>
<keyword evidence="3" id="KW-0812">Transmembrane</keyword>
<dbReference type="GO" id="GO:0016020">
    <property type="term" value="C:membrane"/>
    <property type="evidence" value="ECO:0007669"/>
    <property type="project" value="UniProtKB-SubCell"/>
</dbReference>
<dbReference type="Proteomes" id="UP000887574">
    <property type="component" value="Unplaced"/>
</dbReference>
<name>A0A915DN85_9BILA</name>
<keyword evidence="5" id="KW-0472">Membrane</keyword>
<keyword evidence="7" id="KW-1185">Reference proteome</keyword>
<keyword evidence="4" id="KW-1133">Transmembrane helix</keyword>
<evidence type="ECO:0000256" key="3">
    <source>
        <dbReference type="ARBA" id="ARBA00022692"/>
    </source>
</evidence>
<evidence type="ECO:0000259" key="6">
    <source>
        <dbReference type="Pfam" id="PF10520"/>
    </source>
</evidence>
<reference evidence="8" key="1">
    <citation type="submission" date="2022-11" db="UniProtKB">
        <authorList>
            <consortium name="WormBaseParasite"/>
        </authorList>
    </citation>
    <scope>IDENTIFICATION</scope>
</reference>
<comment type="subcellular location">
    <subcellularLocation>
        <location evidence="1">Membrane</location>
        <topology evidence="1">Multi-pass membrane protein</topology>
    </subcellularLocation>
</comment>
<comment type="similarity">
    <text evidence="2">Belongs to the fatty acid desaturase CarF family.</text>
</comment>
<evidence type="ECO:0000313" key="7">
    <source>
        <dbReference type="Proteomes" id="UP000887574"/>
    </source>
</evidence>
<evidence type="ECO:0000256" key="2">
    <source>
        <dbReference type="ARBA" id="ARBA00007620"/>
    </source>
</evidence>
<evidence type="ECO:0000256" key="4">
    <source>
        <dbReference type="ARBA" id="ARBA00022989"/>
    </source>
</evidence>
<protein>
    <submittedName>
        <fullName evidence="8">Lipid desaturase domain-containing protein</fullName>
    </submittedName>
</protein>
<dbReference type="InterPro" id="IPR019547">
    <property type="entry name" value="Lipid_desat"/>
</dbReference>